<accession>A0AA86S663</accession>
<gene>
    <name evidence="1" type="ORF">AYBTSS11_LOCUS7545</name>
</gene>
<organism evidence="1 2">
    <name type="scientific">Sphenostylis stenocarpa</name>
    <dbReference type="NCBI Taxonomy" id="92480"/>
    <lineage>
        <taxon>Eukaryota</taxon>
        <taxon>Viridiplantae</taxon>
        <taxon>Streptophyta</taxon>
        <taxon>Embryophyta</taxon>
        <taxon>Tracheophyta</taxon>
        <taxon>Spermatophyta</taxon>
        <taxon>Magnoliopsida</taxon>
        <taxon>eudicotyledons</taxon>
        <taxon>Gunneridae</taxon>
        <taxon>Pentapetalae</taxon>
        <taxon>rosids</taxon>
        <taxon>fabids</taxon>
        <taxon>Fabales</taxon>
        <taxon>Fabaceae</taxon>
        <taxon>Papilionoideae</taxon>
        <taxon>50 kb inversion clade</taxon>
        <taxon>NPAAA clade</taxon>
        <taxon>indigoferoid/millettioid clade</taxon>
        <taxon>Phaseoleae</taxon>
        <taxon>Sphenostylis</taxon>
    </lineage>
</organism>
<dbReference type="AlphaFoldDB" id="A0AA86S663"/>
<reference evidence="1" key="1">
    <citation type="submission" date="2023-10" db="EMBL/GenBank/DDBJ databases">
        <authorList>
            <person name="Domelevo Entfellner J.-B."/>
        </authorList>
    </citation>
    <scope>NUCLEOTIDE SEQUENCE</scope>
</reference>
<protein>
    <submittedName>
        <fullName evidence="1">Uncharacterized protein</fullName>
    </submittedName>
</protein>
<dbReference type="EMBL" id="OY731400">
    <property type="protein sequence ID" value="CAJ1936564.1"/>
    <property type="molecule type" value="Genomic_DNA"/>
</dbReference>
<name>A0AA86S663_9FABA</name>
<keyword evidence="2" id="KW-1185">Reference proteome</keyword>
<evidence type="ECO:0000313" key="1">
    <source>
        <dbReference type="EMBL" id="CAJ1936564.1"/>
    </source>
</evidence>
<dbReference type="Proteomes" id="UP001189624">
    <property type="component" value="Chromosome 3"/>
</dbReference>
<sequence length="71" mass="8126">MRESEREELWNGRVESGASVGFVYMEEIGKEGRRNMSRHGGLMAHEPEPRLTHICEVAAKHRPKHKRGASE</sequence>
<dbReference type="Gramene" id="rna-AYBTSS11_LOCUS7545">
    <property type="protein sequence ID" value="CAJ1936564.1"/>
    <property type="gene ID" value="gene-AYBTSS11_LOCUS7545"/>
</dbReference>
<proteinExistence type="predicted"/>
<evidence type="ECO:0000313" key="2">
    <source>
        <dbReference type="Proteomes" id="UP001189624"/>
    </source>
</evidence>